<dbReference type="InterPro" id="IPR011989">
    <property type="entry name" value="ARM-like"/>
</dbReference>
<name>A0AAD7B2K8_9AGAR</name>
<accession>A0AAD7B2K8</accession>
<dbReference type="PANTHER" id="PTHR23314:SF0">
    <property type="entry name" value="SPERM-ASSOCIATED ANTIGEN 6"/>
    <property type="match status" value="1"/>
</dbReference>
<evidence type="ECO:0000313" key="2">
    <source>
        <dbReference type="Proteomes" id="UP001221142"/>
    </source>
</evidence>
<dbReference type="GO" id="GO:0003341">
    <property type="term" value="P:cilium movement"/>
    <property type="evidence" value="ECO:0007669"/>
    <property type="project" value="TreeGrafter"/>
</dbReference>
<keyword evidence="2" id="KW-1185">Reference proteome</keyword>
<dbReference type="SUPFAM" id="SSF48371">
    <property type="entry name" value="ARM repeat"/>
    <property type="match status" value="1"/>
</dbReference>
<dbReference type="EMBL" id="JARKIF010000049">
    <property type="protein sequence ID" value="KAJ7607578.1"/>
    <property type="molecule type" value="Genomic_DNA"/>
</dbReference>
<gene>
    <name evidence="1" type="ORF">FB45DRAFT_947968</name>
</gene>
<sequence length="736" mass="79835">MPVLLRQDTRSSLLSWWSDNNPLLHGPTINLHAAAKHGCITGKPLSKESVEIYGSYLSYKYVAIDTRLMVLNHLTASAYIQDTAQHISQSSVPELCAELLANPTLRQATCSLIAVLLAHALGVTQVKAAIEEIVSMLCEEQTDEVARALASSSTNALQLGGARLIAFLLASQIPLVTEWACAVIAKLARHAPTEPVNYTPFEQLLNLVQNADDPSSLQALLALDALAQHPDGASAITSTDILENILTSLHSRSANVQTRICVLVASLAKHKLALLVIIVLWNTPVTTSLLNVLPSDRDDDTVLTATFALCTLAEHSTAAGAIVSSDALGNITRLLFHRTPAVRDQACILIDTLVKHAPVASAGTLWASPIHELLSQLRTENNDQISRPRSEYLDDPVLWSMSTLTEIAKHPRGVEALMESEMIVKVATFFDSRNVYVRSEAFSLIEAVAAQGLLSKTALGRISLQRMEHLIEEANPDIVVETVFALTRISGHPDGAAAVIKSHGVLETLAALLESMNTEIQRRACVFFSALAEYEFTVLNILRDIPIEIVINLLNNKNREIILEAMFALSRFAQHPDGAVAVVAANILEYVEQLLASESSLVRFWTCELIATLAKNELAVSAILVGLPMEALFSALLDENDDVASRMMVALRKIARCEAATALPEALSRSQIPERFGHSSTVVTLLGEICAGIAAVEDSPELIPESIVDSLGPEKSSKKAGLTRSVKRKLFFWRSL</sequence>
<reference evidence="1" key="1">
    <citation type="submission" date="2023-03" db="EMBL/GenBank/DDBJ databases">
        <title>Massive genome expansion in bonnet fungi (Mycena s.s.) driven by repeated elements and novel gene families across ecological guilds.</title>
        <authorList>
            <consortium name="Lawrence Berkeley National Laboratory"/>
            <person name="Harder C.B."/>
            <person name="Miyauchi S."/>
            <person name="Viragh M."/>
            <person name="Kuo A."/>
            <person name="Thoen E."/>
            <person name="Andreopoulos B."/>
            <person name="Lu D."/>
            <person name="Skrede I."/>
            <person name="Drula E."/>
            <person name="Henrissat B."/>
            <person name="Morin E."/>
            <person name="Kohler A."/>
            <person name="Barry K."/>
            <person name="LaButti K."/>
            <person name="Morin E."/>
            <person name="Salamov A."/>
            <person name="Lipzen A."/>
            <person name="Mereny Z."/>
            <person name="Hegedus B."/>
            <person name="Baldrian P."/>
            <person name="Stursova M."/>
            <person name="Weitz H."/>
            <person name="Taylor A."/>
            <person name="Grigoriev I.V."/>
            <person name="Nagy L.G."/>
            <person name="Martin F."/>
            <person name="Kauserud H."/>
        </authorList>
    </citation>
    <scope>NUCLEOTIDE SEQUENCE</scope>
    <source>
        <strain evidence="1">9284</strain>
    </source>
</reference>
<dbReference type="Gene3D" id="1.25.10.10">
    <property type="entry name" value="Leucine-rich Repeat Variant"/>
    <property type="match status" value="3"/>
</dbReference>
<dbReference type="GO" id="GO:0015630">
    <property type="term" value="C:microtubule cytoskeleton"/>
    <property type="evidence" value="ECO:0007669"/>
    <property type="project" value="TreeGrafter"/>
</dbReference>
<dbReference type="InterPro" id="IPR016024">
    <property type="entry name" value="ARM-type_fold"/>
</dbReference>
<dbReference type="AlphaFoldDB" id="A0AAD7B2K8"/>
<organism evidence="1 2">
    <name type="scientific">Roridomyces roridus</name>
    <dbReference type="NCBI Taxonomy" id="1738132"/>
    <lineage>
        <taxon>Eukaryota</taxon>
        <taxon>Fungi</taxon>
        <taxon>Dikarya</taxon>
        <taxon>Basidiomycota</taxon>
        <taxon>Agaricomycotina</taxon>
        <taxon>Agaricomycetes</taxon>
        <taxon>Agaricomycetidae</taxon>
        <taxon>Agaricales</taxon>
        <taxon>Marasmiineae</taxon>
        <taxon>Mycenaceae</taxon>
        <taxon>Roridomyces</taxon>
    </lineage>
</organism>
<proteinExistence type="predicted"/>
<dbReference type="PANTHER" id="PTHR23314">
    <property type="entry name" value="SPERM-ASSOCIATED ANTIGEN 6 ARMADILLO REPEAT-CONTAINING"/>
    <property type="match status" value="1"/>
</dbReference>
<evidence type="ECO:0000313" key="1">
    <source>
        <dbReference type="EMBL" id="KAJ7607578.1"/>
    </source>
</evidence>
<protein>
    <submittedName>
        <fullName evidence="1">Armadillo-type protein</fullName>
    </submittedName>
</protein>
<comment type="caution">
    <text evidence="1">The sequence shown here is derived from an EMBL/GenBank/DDBJ whole genome shotgun (WGS) entry which is preliminary data.</text>
</comment>
<dbReference type="GO" id="GO:0008017">
    <property type="term" value="F:microtubule binding"/>
    <property type="evidence" value="ECO:0007669"/>
    <property type="project" value="TreeGrafter"/>
</dbReference>
<dbReference type="Proteomes" id="UP001221142">
    <property type="component" value="Unassembled WGS sequence"/>
</dbReference>